<keyword evidence="2" id="KW-0004">4Fe-4S</keyword>
<dbReference type="PANTHER" id="PTHR11228:SF7">
    <property type="entry name" value="PQQA PEPTIDE CYCLASE"/>
    <property type="match status" value="1"/>
</dbReference>
<dbReference type="PANTHER" id="PTHR11228">
    <property type="entry name" value="RADICAL SAM DOMAIN PROTEIN"/>
    <property type="match status" value="1"/>
</dbReference>
<dbReference type="OrthoDB" id="2110487at2"/>
<dbReference type="CDD" id="cd01335">
    <property type="entry name" value="Radical_SAM"/>
    <property type="match status" value="1"/>
</dbReference>
<dbReference type="InterPro" id="IPR036034">
    <property type="entry name" value="PDZ_sf"/>
</dbReference>
<keyword evidence="3" id="KW-0949">S-adenosyl-L-methionine</keyword>
<dbReference type="InterPro" id="IPR007197">
    <property type="entry name" value="rSAM"/>
</dbReference>
<reference evidence="9 10" key="1">
    <citation type="journal article" date="2010" name="Stand. Genomic Sci.">
        <title>Complete genome sequence of Acetohalobium arabaticum type strain (Z-7288).</title>
        <authorList>
            <person name="Sikorski J."/>
            <person name="Lapidus A."/>
            <person name="Chertkov O."/>
            <person name="Lucas S."/>
            <person name="Copeland A."/>
            <person name="Glavina Del Rio T."/>
            <person name="Nolan M."/>
            <person name="Tice H."/>
            <person name="Cheng J.F."/>
            <person name="Han C."/>
            <person name="Brambilla E."/>
            <person name="Pitluck S."/>
            <person name="Liolios K."/>
            <person name="Ivanova N."/>
            <person name="Mavromatis K."/>
            <person name="Mikhailova N."/>
            <person name="Pati A."/>
            <person name="Bruce D."/>
            <person name="Detter C."/>
            <person name="Tapia R."/>
            <person name="Goodwin L."/>
            <person name="Chen A."/>
            <person name="Palaniappan K."/>
            <person name="Land M."/>
            <person name="Hauser L."/>
            <person name="Chang Y.J."/>
            <person name="Jeffries C.D."/>
            <person name="Rohde M."/>
            <person name="Goker M."/>
            <person name="Spring S."/>
            <person name="Woyke T."/>
            <person name="Bristow J."/>
            <person name="Eisen J.A."/>
            <person name="Markowitz V."/>
            <person name="Hugenholtz P."/>
            <person name="Kyrpides N.C."/>
            <person name="Klenk H.P."/>
        </authorList>
    </citation>
    <scope>NUCLEOTIDE SEQUENCE [LARGE SCALE GENOMIC DNA]</scope>
    <source>
        <strain evidence="10">ATCC 49924 / DSM 5501 / Z-7288</strain>
    </source>
</reference>
<gene>
    <name evidence="9" type="ordered locus">Acear_2087</name>
</gene>
<dbReference type="GO" id="GO:0016491">
    <property type="term" value="F:oxidoreductase activity"/>
    <property type="evidence" value="ECO:0007669"/>
    <property type="project" value="UniProtKB-KW"/>
</dbReference>
<dbReference type="InterPro" id="IPR000385">
    <property type="entry name" value="MoaA_NifB_PqqE_Fe-S-bd_CS"/>
</dbReference>
<evidence type="ECO:0000256" key="6">
    <source>
        <dbReference type="ARBA" id="ARBA00023004"/>
    </source>
</evidence>
<evidence type="ECO:0000256" key="2">
    <source>
        <dbReference type="ARBA" id="ARBA00022485"/>
    </source>
</evidence>
<accession>D9QT77</accession>
<keyword evidence="10" id="KW-1185">Reference proteome</keyword>
<dbReference type="HOGENOM" id="CLU_610803_0_0_9"/>
<evidence type="ECO:0000256" key="7">
    <source>
        <dbReference type="ARBA" id="ARBA00023014"/>
    </source>
</evidence>
<dbReference type="Proteomes" id="UP000001661">
    <property type="component" value="Chromosome"/>
</dbReference>
<keyword evidence="6" id="KW-0408">Iron</keyword>
<dbReference type="STRING" id="574087.Acear_2087"/>
<dbReference type="InterPro" id="IPR041489">
    <property type="entry name" value="PDZ_6"/>
</dbReference>
<sequence>MDYSAKQLVLLSAQERNILPLTSCCNLDCIFCSHKYNPPEIETFKLGHRSLEEIKETAGFLDNKSRIVIGESITRIIEGEPFSHPDFREILIYLRNQFPQTKIQITTNGSYLSRKQVGLLAELGLIELNVSLNSAQPEIRKRLMADSAAEQVRQGIHNLAESGIPYHGSIVALPQISGWDDIEETVSFLNQNQAQTVRIFLPGFTKLAPDRLQSGLDLWSELHDYIKQLNRTYRVPVTVEPPVVGELTPAVAGVIVNSPADRVGLQSGDEILEVDNNKVHTRVEAFYQLLQAKDPVVKYRHAGRSKKQKLNKLADEASGIVVDYDIAWQRLMEIKDIIAANSAEKVLFLTSVLAEDILRSGIERIESELDFMIEAEVLPVVNNFFGGSIRAAGLLVVDDFLEVIETKQEQVAERDLIFLPSEPFNQWGYDLVGRSFEELEESLDSKVILD</sequence>
<evidence type="ECO:0000313" key="10">
    <source>
        <dbReference type="Proteomes" id="UP000001661"/>
    </source>
</evidence>
<dbReference type="RefSeq" id="WP_013279020.1">
    <property type="nucleotide sequence ID" value="NC_014378.1"/>
</dbReference>
<dbReference type="PROSITE" id="PS01305">
    <property type="entry name" value="MOAA_NIFB_PQQE"/>
    <property type="match status" value="1"/>
</dbReference>
<dbReference type="InterPro" id="IPR050377">
    <property type="entry name" value="Radical_SAM_PqqE_MftC-like"/>
</dbReference>
<dbReference type="GO" id="GO:0051539">
    <property type="term" value="F:4 iron, 4 sulfur cluster binding"/>
    <property type="evidence" value="ECO:0007669"/>
    <property type="project" value="UniProtKB-KW"/>
</dbReference>
<organism evidence="9 10">
    <name type="scientific">Acetohalobium arabaticum (strain ATCC 49924 / DSM 5501 / Z-7288)</name>
    <dbReference type="NCBI Taxonomy" id="574087"/>
    <lineage>
        <taxon>Bacteria</taxon>
        <taxon>Bacillati</taxon>
        <taxon>Bacillota</taxon>
        <taxon>Clostridia</taxon>
        <taxon>Halanaerobiales</taxon>
        <taxon>Halobacteroidaceae</taxon>
        <taxon>Acetohalobium</taxon>
    </lineage>
</organism>
<dbReference type="KEGG" id="aar:Acear_2087"/>
<name>D9QT77_ACEAZ</name>
<dbReference type="Pfam" id="PF04055">
    <property type="entry name" value="Radical_SAM"/>
    <property type="match status" value="1"/>
</dbReference>
<dbReference type="SFLD" id="SFLDS00029">
    <property type="entry name" value="Radical_SAM"/>
    <property type="match status" value="1"/>
</dbReference>
<comment type="cofactor">
    <cofactor evidence="1">
        <name>[4Fe-4S] cluster</name>
        <dbReference type="ChEBI" id="CHEBI:49883"/>
    </cofactor>
</comment>
<dbReference type="eggNOG" id="COG1625">
    <property type="taxonomic scope" value="Bacteria"/>
</dbReference>
<dbReference type="Pfam" id="PF04459">
    <property type="entry name" value="DUF512"/>
    <property type="match status" value="1"/>
</dbReference>
<dbReference type="AlphaFoldDB" id="D9QT77"/>
<proteinExistence type="predicted"/>
<dbReference type="PROSITE" id="PS51918">
    <property type="entry name" value="RADICAL_SAM"/>
    <property type="match status" value="1"/>
</dbReference>
<dbReference type="Gene3D" id="3.20.20.70">
    <property type="entry name" value="Aldolase class I"/>
    <property type="match status" value="1"/>
</dbReference>
<evidence type="ECO:0000313" key="9">
    <source>
        <dbReference type="EMBL" id="ADL13577.1"/>
    </source>
</evidence>
<evidence type="ECO:0000256" key="1">
    <source>
        <dbReference type="ARBA" id="ARBA00001966"/>
    </source>
</evidence>
<dbReference type="SFLD" id="SFLDG01067">
    <property type="entry name" value="SPASM/twitch_domain_containing"/>
    <property type="match status" value="1"/>
</dbReference>
<dbReference type="GO" id="GO:0046872">
    <property type="term" value="F:metal ion binding"/>
    <property type="evidence" value="ECO:0007669"/>
    <property type="project" value="UniProtKB-KW"/>
</dbReference>
<dbReference type="SUPFAM" id="SSF50156">
    <property type="entry name" value="PDZ domain-like"/>
    <property type="match status" value="1"/>
</dbReference>
<evidence type="ECO:0000256" key="5">
    <source>
        <dbReference type="ARBA" id="ARBA00023002"/>
    </source>
</evidence>
<evidence type="ECO:0000256" key="3">
    <source>
        <dbReference type="ARBA" id="ARBA00022691"/>
    </source>
</evidence>
<protein>
    <submittedName>
        <fullName evidence="9">Radical SAM domain protein</fullName>
    </submittedName>
</protein>
<dbReference type="EMBL" id="CP002105">
    <property type="protein sequence ID" value="ADL13577.1"/>
    <property type="molecule type" value="Genomic_DNA"/>
</dbReference>
<keyword evidence="5" id="KW-0560">Oxidoreductase</keyword>
<evidence type="ECO:0000256" key="4">
    <source>
        <dbReference type="ARBA" id="ARBA00022723"/>
    </source>
</evidence>
<dbReference type="eggNOG" id="COG0535">
    <property type="taxonomic scope" value="Bacteria"/>
</dbReference>
<dbReference type="Pfam" id="PF17820">
    <property type="entry name" value="PDZ_6"/>
    <property type="match status" value="1"/>
</dbReference>
<dbReference type="SUPFAM" id="SSF102114">
    <property type="entry name" value="Radical SAM enzymes"/>
    <property type="match status" value="1"/>
</dbReference>
<keyword evidence="4" id="KW-0479">Metal-binding</keyword>
<dbReference type="SMART" id="SM00729">
    <property type="entry name" value="Elp3"/>
    <property type="match status" value="1"/>
</dbReference>
<evidence type="ECO:0000259" key="8">
    <source>
        <dbReference type="PROSITE" id="PS51918"/>
    </source>
</evidence>
<keyword evidence="7" id="KW-0411">Iron-sulfur</keyword>
<feature type="domain" description="Radical SAM core" evidence="8">
    <location>
        <begin position="11"/>
        <end position="236"/>
    </location>
</feature>
<dbReference type="Gene3D" id="2.30.42.10">
    <property type="match status" value="1"/>
</dbReference>
<dbReference type="GO" id="GO:0032324">
    <property type="term" value="P:molybdopterin cofactor biosynthetic process"/>
    <property type="evidence" value="ECO:0007669"/>
    <property type="project" value="UniProtKB-ARBA"/>
</dbReference>
<dbReference type="InterPro" id="IPR006638">
    <property type="entry name" value="Elp3/MiaA/NifB-like_rSAM"/>
</dbReference>
<dbReference type="InterPro" id="IPR058240">
    <property type="entry name" value="rSAM_sf"/>
</dbReference>
<dbReference type="InterPro" id="IPR013785">
    <property type="entry name" value="Aldolase_TIM"/>
</dbReference>
<dbReference type="InterPro" id="IPR007549">
    <property type="entry name" value="DUF512"/>
</dbReference>